<keyword evidence="1" id="KW-1133">Transmembrane helix</keyword>
<protein>
    <submittedName>
        <fullName evidence="2">Uncharacterized protein</fullName>
    </submittedName>
</protein>
<keyword evidence="3" id="KW-1185">Reference proteome</keyword>
<keyword evidence="1" id="KW-0812">Transmembrane</keyword>
<dbReference type="Proteomes" id="UP000243338">
    <property type="component" value="Unassembled WGS sequence"/>
</dbReference>
<keyword evidence="1" id="KW-0472">Membrane</keyword>
<dbReference type="EMBL" id="FOHQ01000003">
    <property type="protein sequence ID" value="SES85005.1"/>
    <property type="molecule type" value="Genomic_DNA"/>
</dbReference>
<dbReference type="AlphaFoldDB" id="A0A1H9ZTB2"/>
<organism evidence="2 3">
    <name type="scientific">Methanococcoides vulcani</name>
    <dbReference type="NCBI Taxonomy" id="1353158"/>
    <lineage>
        <taxon>Archaea</taxon>
        <taxon>Methanobacteriati</taxon>
        <taxon>Methanobacteriota</taxon>
        <taxon>Stenosarchaea group</taxon>
        <taxon>Methanomicrobia</taxon>
        <taxon>Methanosarcinales</taxon>
        <taxon>Methanosarcinaceae</taxon>
        <taxon>Methanococcoides</taxon>
    </lineage>
</organism>
<sequence length="60" mass="7004">MKEQLMKELTWFAVLLIAFLGLVTILSQENSGMDIWSYVIVTTAFTVVWFIKSYFFKTFG</sequence>
<name>A0A1H9ZTB2_9EURY</name>
<feature type="transmembrane region" description="Helical" evidence="1">
    <location>
        <begin position="35"/>
        <end position="55"/>
    </location>
</feature>
<gene>
    <name evidence="2" type="ORF">SAMN04488587_1256</name>
</gene>
<evidence type="ECO:0000313" key="2">
    <source>
        <dbReference type="EMBL" id="SES85005.1"/>
    </source>
</evidence>
<evidence type="ECO:0000313" key="3">
    <source>
        <dbReference type="Proteomes" id="UP000243338"/>
    </source>
</evidence>
<accession>A0A1H9ZTB2</accession>
<evidence type="ECO:0000256" key="1">
    <source>
        <dbReference type="SAM" id="Phobius"/>
    </source>
</evidence>
<reference evidence="3" key="1">
    <citation type="submission" date="2016-10" db="EMBL/GenBank/DDBJ databases">
        <authorList>
            <person name="Varghese N."/>
            <person name="Submissions S."/>
        </authorList>
    </citation>
    <scope>NUCLEOTIDE SEQUENCE [LARGE SCALE GENOMIC DNA]</scope>
    <source>
        <strain evidence="3">SLH 33</strain>
    </source>
</reference>
<proteinExistence type="predicted"/>